<sequence length="107" mass="12487">MPVVPELEETNYLLTQAIADYLSTFEHCELDGILFASAQKPKESTDPSVMNIILFHKSSGVLNADRRFREAEVNMYQHDEDISYFDPEIRTTPDDFRREFKVLSRKK</sequence>
<accession>A0A3Q8CWN1</accession>
<dbReference type="RefSeq" id="WP_004214672.1">
    <property type="nucleotide sequence ID" value="NZ_BAABZY010000070.1"/>
</dbReference>
<protein>
    <submittedName>
        <fullName evidence="1">Uncharacterized protein</fullName>
    </submittedName>
</protein>
<organism evidence="1">
    <name type="scientific">Klebsiella pneumoniae</name>
    <dbReference type="NCBI Taxonomy" id="573"/>
    <lineage>
        <taxon>Bacteria</taxon>
        <taxon>Pseudomonadati</taxon>
        <taxon>Pseudomonadota</taxon>
        <taxon>Gammaproteobacteria</taxon>
        <taxon>Enterobacterales</taxon>
        <taxon>Enterobacteriaceae</taxon>
        <taxon>Klebsiella/Raoultella group</taxon>
        <taxon>Klebsiella</taxon>
        <taxon>Klebsiella pneumoniae complex</taxon>
    </lineage>
</organism>
<dbReference type="AlphaFoldDB" id="A0A3Q8CWN1"/>
<geneLocation type="plasmid" evidence="1">
    <name>unnamed</name>
</geneLocation>
<dbReference type="EMBL" id="MF993442">
    <property type="protein sequence ID" value="AUG89425.1"/>
    <property type="molecule type" value="Genomic_DNA"/>
</dbReference>
<reference evidence="1" key="1">
    <citation type="submission" date="2017-09" db="EMBL/GenBank/DDBJ databases">
        <title>Plasmid of Klebsiella pneumoniae 11492.</title>
        <authorList>
            <person name="Chen F."/>
            <person name="Jia X."/>
            <person name="Ma G."/>
            <person name="Zhou D."/>
            <person name="Zhan Z."/>
            <person name="Shen D."/>
        </authorList>
    </citation>
    <scope>NUCLEOTIDE SEQUENCE</scope>
    <source>
        <strain evidence="1">11492</strain>
        <plasmid evidence="1">unnamed</plasmid>
    </source>
</reference>
<evidence type="ECO:0000313" key="1">
    <source>
        <dbReference type="EMBL" id="AUG89425.1"/>
    </source>
</evidence>
<proteinExistence type="predicted"/>
<gene>
    <name evidence="1" type="ORF">CN549_0045</name>
</gene>
<keyword evidence="1" id="KW-0614">Plasmid</keyword>
<name>A0A3Q8CWN1_KLEPN</name>